<dbReference type="InterPro" id="IPR000744">
    <property type="entry name" value="NSF_attach"/>
</dbReference>
<comment type="caution">
    <text evidence="6">The sequence shown here is derived from an EMBL/GenBank/DDBJ whole genome shotgun (WGS) entry which is preliminary data.</text>
</comment>
<dbReference type="PANTHER" id="PTHR13768">
    <property type="entry name" value="SOLUBLE NSF ATTACHMENT PROTEIN SNAP"/>
    <property type="match status" value="1"/>
</dbReference>
<sequence>MSTRGADFYQQAEKALTKFRLFGKDQKWTEAAELFQKSGNSYKSVRDFPNAGKSYARAAECLSNCNQLAEAAMTASDAGKMYAKQPETAKEALDAFSLAVRFYRENSKPTNAARLLCEAGKIFQEQQDTDSAIKAYRDAAQLYDDENQPSQAATQLAIVADLYASQNKWVEASDAYKDVANRRISDRLTQLAAGEYCLKSVACRMAADDVVGAESLMNDFVSSYPAWERSREYTMLLACDKAINDRNSQAFSDALAEYDQFKRLDSWMTNTFLVVKKLIDGDDEDIC</sequence>
<keyword evidence="4" id="KW-0802">TPR repeat</keyword>
<evidence type="ECO:0000313" key="7">
    <source>
        <dbReference type="Proteomes" id="UP001470230"/>
    </source>
</evidence>
<comment type="similarity">
    <text evidence="1">Belongs to the SNAP family.</text>
</comment>
<dbReference type="EMBL" id="JAPFFF010000627">
    <property type="protein sequence ID" value="KAK8833857.1"/>
    <property type="molecule type" value="Genomic_DNA"/>
</dbReference>
<dbReference type="SUPFAM" id="SSF48452">
    <property type="entry name" value="TPR-like"/>
    <property type="match status" value="1"/>
</dbReference>
<dbReference type="PRINTS" id="PR00448">
    <property type="entry name" value="NSFATTACHMNT"/>
</dbReference>
<keyword evidence="3" id="KW-0653">Protein transport</keyword>
<dbReference type="PANTHER" id="PTHR13768:SF8">
    <property type="entry name" value="ALPHA-SOLUBLE NSF ATTACHMENT PROTEIN"/>
    <property type="match status" value="1"/>
</dbReference>
<reference evidence="6 7" key="1">
    <citation type="submission" date="2024-04" db="EMBL/GenBank/DDBJ databases">
        <title>Tritrichomonas musculus Genome.</title>
        <authorList>
            <person name="Alves-Ferreira E."/>
            <person name="Grigg M."/>
            <person name="Lorenzi H."/>
            <person name="Galac M."/>
        </authorList>
    </citation>
    <scope>NUCLEOTIDE SEQUENCE [LARGE SCALE GENOMIC DNA]</scope>
    <source>
        <strain evidence="6 7">EAF2021</strain>
    </source>
</reference>
<evidence type="ECO:0000256" key="3">
    <source>
        <dbReference type="ARBA" id="ARBA00022927"/>
    </source>
</evidence>
<evidence type="ECO:0000256" key="1">
    <source>
        <dbReference type="ARBA" id="ARBA00010050"/>
    </source>
</evidence>
<name>A0ABR2HIQ4_9EUKA</name>
<evidence type="ECO:0000256" key="4">
    <source>
        <dbReference type="PROSITE-ProRule" id="PRU00339"/>
    </source>
</evidence>
<keyword evidence="7" id="KW-1185">Reference proteome</keyword>
<dbReference type="InterPro" id="IPR011990">
    <property type="entry name" value="TPR-like_helical_dom_sf"/>
</dbReference>
<evidence type="ECO:0000256" key="2">
    <source>
        <dbReference type="ARBA" id="ARBA00022448"/>
    </source>
</evidence>
<dbReference type="InterPro" id="IPR019734">
    <property type="entry name" value="TPR_rpt"/>
</dbReference>
<evidence type="ECO:0000313" key="5">
    <source>
        <dbReference type="EMBL" id="KAK8833857.1"/>
    </source>
</evidence>
<organism evidence="6 7">
    <name type="scientific">Tritrichomonas musculus</name>
    <dbReference type="NCBI Taxonomy" id="1915356"/>
    <lineage>
        <taxon>Eukaryota</taxon>
        <taxon>Metamonada</taxon>
        <taxon>Parabasalia</taxon>
        <taxon>Tritrichomonadida</taxon>
        <taxon>Tritrichomonadidae</taxon>
        <taxon>Tritrichomonas</taxon>
    </lineage>
</organism>
<feature type="repeat" description="TPR" evidence="4">
    <location>
        <begin position="113"/>
        <end position="146"/>
    </location>
</feature>
<gene>
    <name evidence="6" type="ORF">M9Y10_019163</name>
    <name evidence="5" type="ORF">M9Y10_040094</name>
</gene>
<dbReference type="Proteomes" id="UP001470230">
    <property type="component" value="Unassembled WGS sequence"/>
</dbReference>
<proteinExistence type="inferred from homology"/>
<dbReference type="Pfam" id="PF14938">
    <property type="entry name" value="SNAP"/>
    <property type="match status" value="1"/>
</dbReference>
<protein>
    <submittedName>
        <fullName evidence="6">Vesicular-fusion protein S17</fullName>
    </submittedName>
</protein>
<dbReference type="Gene3D" id="1.25.40.10">
    <property type="entry name" value="Tetratricopeptide repeat domain"/>
    <property type="match status" value="1"/>
</dbReference>
<keyword evidence="2" id="KW-0813">Transport</keyword>
<dbReference type="PROSITE" id="PS50005">
    <property type="entry name" value="TPR"/>
    <property type="match status" value="1"/>
</dbReference>
<accession>A0ABR2HIQ4</accession>
<dbReference type="EMBL" id="JAPFFF010000027">
    <property type="protein sequence ID" value="KAK8848107.1"/>
    <property type="molecule type" value="Genomic_DNA"/>
</dbReference>
<evidence type="ECO:0000313" key="6">
    <source>
        <dbReference type="EMBL" id="KAK8848107.1"/>
    </source>
</evidence>